<comment type="caution">
    <text evidence="1">The sequence shown here is derived from an EMBL/GenBank/DDBJ whole genome shotgun (WGS) entry which is preliminary data.</text>
</comment>
<proteinExistence type="predicted"/>
<keyword evidence="2" id="KW-1185">Reference proteome</keyword>
<sequence length="126" mass="14198">MSPKDASVQSKIAAAEWISLSIPHKQTCIIICSLDCSMKLSKFTFSDSEVASKISCGKTKEEIWIIDVLAPYSVELILPYLTNNDVFYSISTSRDEPNHGIKRELALTYFDLKMEFQIVGLISMRI</sequence>
<organism evidence="1 2">
    <name type="scientific">Myotis myotis</name>
    <name type="common">Greater mouse-eared bat</name>
    <name type="synonym">Vespertilio myotis</name>
    <dbReference type="NCBI Taxonomy" id="51298"/>
    <lineage>
        <taxon>Eukaryota</taxon>
        <taxon>Metazoa</taxon>
        <taxon>Chordata</taxon>
        <taxon>Craniata</taxon>
        <taxon>Vertebrata</taxon>
        <taxon>Euteleostomi</taxon>
        <taxon>Mammalia</taxon>
        <taxon>Eutheria</taxon>
        <taxon>Laurasiatheria</taxon>
        <taxon>Chiroptera</taxon>
        <taxon>Yangochiroptera</taxon>
        <taxon>Vespertilionidae</taxon>
        <taxon>Myotis</taxon>
    </lineage>
</organism>
<dbReference type="EMBL" id="JABWUV010000007">
    <property type="protein sequence ID" value="KAF6341561.1"/>
    <property type="molecule type" value="Genomic_DNA"/>
</dbReference>
<dbReference type="AlphaFoldDB" id="A0A7J7WW18"/>
<gene>
    <name evidence="1" type="ORF">mMyoMyo1_011962</name>
</gene>
<dbReference type="Proteomes" id="UP000527355">
    <property type="component" value="Unassembled WGS sequence"/>
</dbReference>
<evidence type="ECO:0000313" key="2">
    <source>
        <dbReference type="Proteomes" id="UP000527355"/>
    </source>
</evidence>
<accession>A0A7J7WW18</accession>
<protein>
    <submittedName>
        <fullName evidence="1">Uncharacterized protein</fullName>
    </submittedName>
</protein>
<name>A0A7J7WW18_MYOMY</name>
<reference evidence="1 2" key="1">
    <citation type="journal article" date="2020" name="Nature">
        <title>Six reference-quality genomes reveal evolution of bat adaptations.</title>
        <authorList>
            <person name="Jebb D."/>
            <person name="Huang Z."/>
            <person name="Pippel M."/>
            <person name="Hughes G.M."/>
            <person name="Lavrichenko K."/>
            <person name="Devanna P."/>
            <person name="Winkler S."/>
            <person name="Jermiin L.S."/>
            <person name="Skirmuntt E.C."/>
            <person name="Katzourakis A."/>
            <person name="Burkitt-Gray L."/>
            <person name="Ray D.A."/>
            <person name="Sullivan K.A.M."/>
            <person name="Roscito J.G."/>
            <person name="Kirilenko B.M."/>
            <person name="Davalos L.M."/>
            <person name="Corthals A.P."/>
            <person name="Power M.L."/>
            <person name="Jones G."/>
            <person name="Ransome R.D."/>
            <person name="Dechmann D.K.N."/>
            <person name="Locatelli A.G."/>
            <person name="Puechmaille S.J."/>
            <person name="Fedrigo O."/>
            <person name="Jarvis E.D."/>
            <person name="Hiller M."/>
            <person name="Vernes S.C."/>
            <person name="Myers E.W."/>
            <person name="Teeling E.C."/>
        </authorList>
    </citation>
    <scope>NUCLEOTIDE SEQUENCE [LARGE SCALE GENOMIC DNA]</scope>
    <source>
        <strain evidence="1">MMyoMyo1</strain>
        <tissue evidence="1">Flight muscle</tissue>
    </source>
</reference>
<evidence type="ECO:0000313" key="1">
    <source>
        <dbReference type="EMBL" id="KAF6341561.1"/>
    </source>
</evidence>